<name>A0A1D8EXT7_9CAUD</name>
<dbReference type="Proteomes" id="UP000221399">
    <property type="component" value="Genome"/>
</dbReference>
<accession>A0A1D8EXT7</accession>
<reference evidence="1 2" key="1">
    <citation type="submission" date="2016-07" db="EMBL/GenBank/DDBJ databases">
        <authorList>
            <person name="Ambulkar S."/>
            <person name="Bapat J.P."/>
            <person name="Board N.L."/>
            <person name="Bracha T.W."/>
            <person name="Byeon E."/>
            <person name="Chang J."/>
            <person name="Couzens C.K."/>
            <person name="Dorsey D.M."/>
            <person name="Eghbali A."/>
            <person name="Escueta D.P."/>
            <person name="Fanton A.G."/>
            <person name="Fernandez L.A."/>
            <person name="Guy S.E."/>
            <person name="Harman T.S."/>
            <person name="Hawkins B.L."/>
            <person name="Hollingsworth D.R."/>
            <person name="Hu A.S."/>
            <person name="Knight E.A."/>
            <person name="Lum G.R."/>
            <person name="Modi R.N."/>
            <person name="Narala R.V."/>
            <person name="Park J.Y."/>
            <person name="Parkhurst M.J."/>
            <person name="Tahami K."/>
            <person name="Tjitro A.M."/>
            <person name="Westeinde E.A."/>
            <person name="Yu M.E."/>
            <person name="Cohen L.B."/>
            <person name="Riley E."/>
            <person name="Pogliano K."/>
            <person name="Pogliano J."/>
            <person name="Butler M."/>
            <person name="Warner M.H."/>
            <person name="Garlena R.A."/>
            <person name="Russell D.A."/>
            <person name="Pope W.H."/>
            <person name="Jacobs-Sera D."/>
            <person name="Hendrix R.W."/>
            <person name="Hatfull G.F."/>
        </authorList>
    </citation>
    <scope>NUCLEOTIDE SEQUENCE [LARGE SCALE GENOMIC DNA]</scope>
</reference>
<dbReference type="EMBL" id="KX610764">
    <property type="protein sequence ID" value="AOT26033.1"/>
    <property type="molecule type" value="Genomic_DNA"/>
</dbReference>
<evidence type="ECO:0000313" key="1">
    <source>
        <dbReference type="EMBL" id="AOT26033.1"/>
    </source>
</evidence>
<organism evidence="1 2">
    <name type="scientific">Mycobacterium phage Kersh</name>
    <dbReference type="NCBI Taxonomy" id="1897501"/>
    <lineage>
        <taxon>Viruses</taxon>
        <taxon>Duplodnaviria</taxon>
        <taxon>Heunggongvirae</taxon>
        <taxon>Uroviricota</taxon>
        <taxon>Caudoviricetes</taxon>
        <taxon>Gracegardnervirinae</taxon>
        <taxon>Cheoctovirus</taxon>
        <taxon>Cheoctovirus kersh</taxon>
    </lineage>
</organism>
<protein>
    <recommendedName>
        <fullName evidence="3">Helix-turn-helix DNA binding domain protein</fullName>
    </recommendedName>
</protein>
<gene>
    <name evidence="1" type="ORF">SEA_KERSH_49</name>
</gene>
<evidence type="ECO:0000313" key="2">
    <source>
        <dbReference type="Proteomes" id="UP000221399"/>
    </source>
</evidence>
<proteinExistence type="predicted"/>
<keyword evidence="2" id="KW-1185">Reference proteome</keyword>
<sequence length="193" mass="22109">MSSDPSCKGSQSRYNKGCRCDMCKAVNREKARKRRERNREKLQGSYTGFTHGIGGYDNWGCRCEVCKAAAQKNRAKYRAGLKTRPRDEVPHGTANGYNHWACRCDPCRTAAYAARSKYVDAAEYYAKHEALQNERSRTFAHHHRDTWTGPELEILSRETLSLADAAQMLGRTLAACREMRRKLRVDPRKKGYL</sequence>
<evidence type="ECO:0008006" key="3">
    <source>
        <dbReference type="Google" id="ProtNLM"/>
    </source>
</evidence>